<protein>
    <submittedName>
        <fullName evidence="8">RagB/SusD family nutrient uptake outer membrane protein</fullName>
    </submittedName>
</protein>
<dbReference type="SUPFAM" id="SSF48452">
    <property type="entry name" value="TPR-like"/>
    <property type="match status" value="1"/>
</dbReference>
<dbReference type="Proteomes" id="UP001501207">
    <property type="component" value="Unassembled WGS sequence"/>
</dbReference>
<keyword evidence="9" id="KW-1185">Reference proteome</keyword>
<dbReference type="Pfam" id="PF07980">
    <property type="entry name" value="SusD_RagB"/>
    <property type="match status" value="1"/>
</dbReference>
<comment type="caution">
    <text evidence="8">The sequence shown here is derived from an EMBL/GenBank/DDBJ whole genome shotgun (WGS) entry which is preliminary data.</text>
</comment>
<reference evidence="9" key="1">
    <citation type="journal article" date="2019" name="Int. J. Syst. Evol. Microbiol.">
        <title>The Global Catalogue of Microorganisms (GCM) 10K type strain sequencing project: providing services to taxonomists for standard genome sequencing and annotation.</title>
        <authorList>
            <consortium name="The Broad Institute Genomics Platform"/>
            <consortium name="The Broad Institute Genome Sequencing Center for Infectious Disease"/>
            <person name="Wu L."/>
            <person name="Ma J."/>
        </authorList>
    </citation>
    <scope>NUCLEOTIDE SEQUENCE [LARGE SCALE GENOMIC DNA]</scope>
    <source>
        <strain evidence="9">JCM 17664</strain>
    </source>
</reference>
<evidence type="ECO:0000256" key="5">
    <source>
        <dbReference type="ARBA" id="ARBA00023237"/>
    </source>
</evidence>
<keyword evidence="3" id="KW-0732">Signal</keyword>
<comment type="similarity">
    <text evidence="2">Belongs to the SusD family.</text>
</comment>
<feature type="domain" description="RagB/SusD" evidence="6">
    <location>
        <begin position="341"/>
        <end position="631"/>
    </location>
</feature>
<evidence type="ECO:0000256" key="1">
    <source>
        <dbReference type="ARBA" id="ARBA00004442"/>
    </source>
</evidence>
<dbReference type="Gene3D" id="1.25.40.390">
    <property type="match status" value="1"/>
</dbReference>
<keyword evidence="5" id="KW-0998">Cell outer membrane</keyword>
<dbReference type="InterPro" id="IPR033985">
    <property type="entry name" value="SusD-like_N"/>
</dbReference>
<organism evidence="8 9">
    <name type="scientific">Compostibacter hankyongensis</name>
    <dbReference type="NCBI Taxonomy" id="1007089"/>
    <lineage>
        <taxon>Bacteria</taxon>
        <taxon>Pseudomonadati</taxon>
        <taxon>Bacteroidota</taxon>
        <taxon>Chitinophagia</taxon>
        <taxon>Chitinophagales</taxon>
        <taxon>Chitinophagaceae</taxon>
        <taxon>Compostibacter</taxon>
    </lineage>
</organism>
<evidence type="ECO:0000259" key="6">
    <source>
        <dbReference type="Pfam" id="PF07980"/>
    </source>
</evidence>
<dbReference type="InterPro" id="IPR012944">
    <property type="entry name" value="SusD_RagB_dom"/>
</dbReference>
<name>A0ABP8FUA2_9BACT</name>
<proteinExistence type="inferred from homology"/>
<dbReference type="InterPro" id="IPR011990">
    <property type="entry name" value="TPR-like_helical_dom_sf"/>
</dbReference>
<comment type="subcellular location">
    <subcellularLocation>
        <location evidence="1">Cell outer membrane</location>
    </subcellularLocation>
</comment>
<dbReference type="EMBL" id="BAABFN010000004">
    <property type="protein sequence ID" value="GAA4311132.1"/>
    <property type="molecule type" value="Genomic_DNA"/>
</dbReference>
<sequence length="631" mass="72318">MKNYINIIIGLAVVLFMMTSCEKYLDILPDNTATLDNAFAMRSEAKKYLFTCYSYMPKSGNIDDDPAMQGGDEIWRILYRRNGFTDMARGLQNKVSPIGDKWDALYKGLRDCHIFLDNIGKVPDMLDVEKKQWIAEVKFLIAYYHFYLVKMYGPVPLVKENLPIDASPDQVQVSRDPVDSCFNYIVQLLDEAAPDLQLVPQDPQQENGRITQPVAAAFKAEVLTYAASPLFNGNTDEAGLKNADGTQLFNQTFSKAKWDSAAAACKKAIGICESAGMKLYDYQDRNGSNYNQYHLSDTILRQLTIRNSMCEKWNSGIIWANTQSFASVQGIALPMMDVSRTENHVPRGELSPPLKIAEMFYTRHGVPIDEDKEWNYSGRHKLRTAEEGDALYIHRGYTTASLNFDREPRFYADLGFDGSVWYGQGRYDDSSPSDLFYVQAKFGQIDALQFDRGSITGYFIKKFIHFENVVEAGTTYSIHNYPWPLMRLSGLYLLYAEALNESEGPGPEVYRYLNLVRQQAGLPSVQSAWDEYAINPDEYKTQNGLRKIIHRERMIELAFEGQRFWDLRRWKEAAQTLNAPIQGWDGQQKEAEDYYRIVTVFNQTFGSKDYFWPIVDREITANRNLVQNLGW</sequence>
<evidence type="ECO:0000256" key="4">
    <source>
        <dbReference type="ARBA" id="ARBA00023136"/>
    </source>
</evidence>
<feature type="domain" description="SusD-like N-terminal" evidence="7">
    <location>
        <begin position="24"/>
        <end position="220"/>
    </location>
</feature>
<gene>
    <name evidence="8" type="ORF">GCM10023143_20070</name>
</gene>
<evidence type="ECO:0000313" key="9">
    <source>
        <dbReference type="Proteomes" id="UP001501207"/>
    </source>
</evidence>
<accession>A0ABP8FUA2</accession>
<evidence type="ECO:0000256" key="2">
    <source>
        <dbReference type="ARBA" id="ARBA00006275"/>
    </source>
</evidence>
<evidence type="ECO:0000259" key="7">
    <source>
        <dbReference type="Pfam" id="PF14322"/>
    </source>
</evidence>
<dbReference type="PROSITE" id="PS51257">
    <property type="entry name" value="PROKAR_LIPOPROTEIN"/>
    <property type="match status" value="1"/>
</dbReference>
<evidence type="ECO:0000313" key="8">
    <source>
        <dbReference type="EMBL" id="GAA4311132.1"/>
    </source>
</evidence>
<dbReference type="Pfam" id="PF14322">
    <property type="entry name" value="SusD-like_3"/>
    <property type="match status" value="1"/>
</dbReference>
<evidence type="ECO:0000256" key="3">
    <source>
        <dbReference type="ARBA" id="ARBA00022729"/>
    </source>
</evidence>
<keyword evidence="4" id="KW-0472">Membrane</keyword>
<dbReference type="RefSeq" id="WP_344978800.1">
    <property type="nucleotide sequence ID" value="NZ_BAABFN010000004.1"/>
</dbReference>